<dbReference type="EMBL" id="JARBJD010000270">
    <property type="protein sequence ID" value="KAK2945169.1"/>
    <property type="molecule type" value="Genomic_DNA"/>
</dbReference>
<evidence type="ECO:0000313" key="1">
    <source>
        <dbReference type="EMBL" id="KAK2945169.1"/>
    </source>
</evidence>
<accession>A0ABQ9X081</accession>
<dbReference type="Proteomes" id="UP001281761">
    <property type="component" value="Unassembled WGS sequence"/>
</dbReference>
<organism evidence="1 2">
    <name type="scientific">Blattamonas nauphoetae</name>
    <dbReference type="NCBI Taxonomy" id="2049346"/>
    <lineage>
        <taxon>Eukaryota</taxon>
        <taxon>Metamonada</taxon>
        <taxon>Preaxostyla</taxon>
        <taxon>Oxymonadida</taxon>
        <taxon>Blattamonas</taxon>
    </lineage>
</organism>
<protein>
    <submittedName>
        <fullName evidence="1">Uncharacterized protein</fullName>
    </submittedName>
</protein>
<reference evidence="1 2" key="1">
    <citation type="journal article" date="2022" name="bioRxiv">
        <title>Genomics of Preaxostyla Flagellates Illuminates Evolutionary Transitions and the Path Towards Mitochondrial Loss.</title>
        <authorList>
            <person name="Novak L.V.F."/>
            <person name="Treitli S.C."/>
            <person name="Pyrih J."/>
            <person name="Halakuc P."/>
            <person name="Pipaliya S.V."/>
            <person name="Vacek V."/>
            <person name="Brzon O."/>
            <person name="Soukal P."/>
            <person name="Eme L."/>
            <person name="Dacks J.B."/>
            <person name="Karnkowska A."/>
            <person name="Elias M."/>
            <person name="Hampl V."/>
        </authorList>
    </citation>
    <scope>NUCLEOTIDE SEQUENCE [LARGE SCALE GENOMIC DNA]</scope>
    <source>
        <strain evidence="1">NAU3</strain>
        <tissue evidence="1">Gut</tissue>
    </source>
</reference>
<keyword evidence="2" id="KW-1185">Reference proteome</keyword>
<comment type="caution">
    <text evidence="1">The sequence shown here is derived from an EMBL/GenBank/DDBJ whole genome shotgun (WGS) entry which is preliminary data.</text>
</comment>
<evidence type="ECO:0000313" key="2">
    <source>
        <dbReference type="Proteomes" id="UP001281761"/>
    </source>
</evidence>
<proteinExistence type="predicted"/>
<sequence>MCQNEFTSPPVSLARHRTLPLLPNQTRPSSPFLASWTIWEDGRTKMLLHAHQPLPPRSPTRTEMQNHFVDSLPFCVVRFVSSINLCVVWKEHDTIVAHVVQPADPFIHTSSANHTRKAMKREGKQLDNEIHPNDVSPNEDIQRVGRKRKNITPMTWRRKQTVPLPINTSQFTRSRTVCSHHPAILSAHKLWLRVDAERRAPSTVHDLPGACSHAENGWKTGHGRFQSHSEVFVVLKRWKRDESTKRQTGRYLVHSAAPGKHATHPSNQSEKGTCQPFANRRLLEAMFALSDHRLVLVSPISTPRSINLNQTRTRENLNETMIFNLHVTLCSPFRCSSTIVISRCLFVDCLSSLSGCRTLEISTGMASARIVLSNNWFENLASGEEWPSRKGGIAVVDWTRSGSVSASLSSAAAAPVGVFVYFGTHRPTIVRRRCILCSSRLVVQKSE</sequence>
<name>A0ABQ9X081_9EUKA</name>
<gene>
    <name evidence="1" type="ORF">BLNAU_19908</name>
</gene>